<reference evidence="1 2" key="1">
    <citation type="submission" date="2020-09" db="EMBL/GenBank/DDBJ databases">
        <title>De no assembly of potato wild relative species, Solanum commersonii.</title>
        <authorList>
            <person name="Cho K."/>
        </authorList>
    </citation>
    <scope>NUCLEOTIDE SEQUENCE [LARGE SCALE GENOMIC DNA]</scope>
    <source>
        <strain evidence="1">LZ3.2</strain>
        <tissue evidence="1">Leaf</tissue>
    </source>
</reference>
<protein>
    <submittedName>
        <fullName evidence="1">Uncharacterized protein</fullName>
    </submittedName>
</protein>
<dbReference type="AlphaFoldDB" id="A0A9J5XSU6"/>
<dbReference type="OrthoDB" id="1305336at2759"/>
<organism evidence="1 2">
    <name type="scientific">Solanum commersonii</name>
    <name type="common">Commerson's wild potato</name>
    <name type="synonym">Commerson's nightshade</name>
    <dbReference type="NCBI Taxonomy" id="4109"/>
    <lineage>
        <taxon>Eukaryota</taxon>
        <taxon>Viridiplantae</taxon>
        <taxon>Streptophyta</taxon>
        <taxon>Embryophyta</taxon>
        <taxon>Tracheophyta</taxon>
        <taxon>Spermatophyta</taxon>
        <taxon>Magnoliopsida</taxon>
        <taxon>eudicotyledons</taxon>
        <taxon>Gunneridae</taxon>
        <taxon>Pentapetalae</taxon>
        <taxon>asterids</taxon>
        <taxon>lamiids</taxon>
        <taxon>Solanales</taxon>
        <taxon>Solanaceae</taxon>
        <taxon>Solanoideae</taxon>
        <taxon>Solaneae</taxon>
        <taxon>Solanum</taxon>
    </lineage>
</organism>
<dbReference type="EMBL" id="JACXVP010000008">
    <property type="protein sequence ID" value="KAG5590372.1"/>
    <property type="molecule type" value="Genomic_DNA"/>
</dbReference>
<dbReference type="Proteomes" id="UP000824120">
    <property type="component" value="Chromosome 8"/>
</dbReference>
<proteinExistence type="predicted"/>
<comment type="caution">
    <text evidence="1">The sequence shown here is derived from an EMBL/GenBank/DDBJ whole genome shotgun (WGS) entry which is preliminary data.</text>
</comment>
<keyword evidence="2" id="KW-1185">Reference proteome</keyword>
<evidence type="ECO:0000313" key="1">
    <source>
        <dbReference type="EMBL" id="KAG5590372.1"/>
    </source>
</evidence>
<name>A0A9J5XSU6_SOLCO</name>
<accession>A0A9J5XSU6</accession>
<evidence type="ECO:0000313" key="2">
    <source>
        <dbReference type="Proteomes" id="UP000824120"/>
    </source>
</evidence>
<gene>
    <name evidence="1" type="ORF">H5410_040886</name>
</gene>
<sequence>MYSFPWDELFNQIRQSSLPSLGSTRIQFCCHVRMRSSRDHISSLKNGSGMLRGSNPKYKTNYKLATKLSLLKAKLKEWSKENKDNWRARKDQLLEQIGTLEIIQEARPLTNDELMMKA</sequence>